<dbReference type="Proteomes" id="UP000224740">
    <property type="component" value="Unassembled WGS sequence"/>
</dbReference>
<dbReference type="InterPro" id="IPR019734">
    <property type="entry name" value="TPR_rpt"/>
</dbReference>
<dbReference type="KEGG" id="amar:AMRN_0443"/>
<feature type="chain" id="PRO_5017696679" evidence="2">
    <location>
        <begin position="20"/>
        <end position="390"/>
    </location>
</feature>
<evidence type="ECO:0000256" key="1">
    <source>
        <dbReference type="PROSITE-ProRule" id="PRU00339"/>
    </source>
</evidence>
<reference evidence="4" key="2">
    <citation type="submission" date="2017-09" db="EMBL/GenBank/DDBJ databases">
        <authorList>
            <person name="Perez-Cataluna A."/>
            <person name="Figueras M.J."/>
            <person name="Salas-Masso N."/>
        </authorList>
    </citation>
    <scope>NUCLEOTIDE SEQUENCE</scope>
    <source>
        <strain evidence="4">CECT 7727</strain>
    </source>
</reference>
<dbReference type="Proteomes" id="UP000264693">
    <property type="component" value="Chromosome"/>
</dbReference>
<dbReference type="Gene3D" id="1.25.40.10">
    <property type="entry name" value="Tetratricopeptide repeat domain"/>
    <property type="match status" value="3"/>
</dbReference>
<sequence>MIKKLLIVVVLCLSSGLYAKSSMSKSTYNSLMKAQEFMQKEDFKKAKVMLEKLLKEDKNSYEKSYILQTLANVYINDGEYKKVAKAYEKIIKLKAFEEKSIQSIKFSLSKVYLSNEQYKKSLALSKELLKSKVINKEDIYENLILAYYYEKDYKNSVKYSKKYFSLKKDIKESWYKVIYSSYVELKDYKNAISIMKKMVKIFNTKEEYWVQLASLYQQENQLKKSLSTLELAYKNNILTKKDNILYFINILLQNEVYKKAGELLTKAVDEKMIKEDQKIFEIIVSSYLNSKQIDLAIQKLEESKFAKKNRFKMILANIYYTQQEYSKSIKIIKNMRTKRNSKLDGEKQILKALCYYELDNKSQSIKTLKQIVNNPYHKRKAKSILKQLRS</sequence>
<dbReference type="AlphaFoldDB" id="A0A347THY3"/>
<dbReference type="Pfam" id="PF13174">
    <property type="entry name" value="TPR_6"/>
    <property type="match status" value="1"/>
</dbReference>
<dbReference type="SUPFAM" id="SSF48452">
    <property type="entry name" value="TPR-like"/>
    <property type="match status" value="2"/>
</dbReference>
<evidence type="ECO:0000313" key="3">
    <source>
        <dbReference type="EMBL" id="AXX86211.1"/>
    </source>
</evidence>
<name>A0A347THY3_9BACT</name>
<dbReference type="PROSITE" id="PS50005">
    <property type="entry name" value="TPR"/>
    <property type="match status" value="1"/>
</dbReference>
<feature type="signal peptide" evidence="2">
    <location>
        <begin position="1"/>
        <end position="19"/>
    </location>
</feature>
<protein>
    <submittedName>
        <fullName evidence="3">Tetratricopeptide repeat protein</fullName>
    </submittedName>
</protein>
<gene>
    <name evidence="3" type="ORF">AMRN_0443</name>
    <name evidence="4" type="ORF">CPH92_00245</name>
</gene>
<dbReference type="RefSeq" id="WP_099309816.1">
    <property type="nucleotide sequence ID" value="NZ_CP032101.1"/>
</dbReference>
<evidence type="ECO:0000313" key="4">
    <source>
        <dbReference type="EMBL" id="PHO16737.1"/>
    </source>
</evidence>
<proteinExistence type="predicted"/>
<dbReference type="EMBL" id="CP032101">
    <property type="protein sequence ID" value="AXX86211.1"/>
    <property type="molecule type" value="Genomic_DNA"/>
</dbReference>
<evidence type="ECO:0000313" key="5">
    <source>
        <dbReference type="Proteomes" id="UP000224740"/>
    </source>
</evidence>
<evidence type="ECO:0000313" key="6">
    <source>
        <dbReference type="Proteomes" id="UP000264693"/>
    </source>
</evidence>
<reference evidence="5" key="1">
    <citation type="submission" date="2017-09" db="EMBL/GenBank/DDBJ databases">
        <title>Arcobacter canalis sp. nov., a new species isolated from a water canal contaminated with urban sewage.</title>
        <authorList>
            <person name="Perez-Cataluna A."/>
            <person name="Salas-Masso N."/>
            <person name="Figueras M.J."/>
        </authorList>
    </citation>
    <scope>NUCLEOTIDE SEQUENCE [LARGE SCALE GENOMIC DNA]</scope>
    <source>
        <strain evidence="5">CECT 7727</strain>
    </source>
</reference>
<keyword evidence="5" id="KW-1185">Reference proteome</keyword>
<reference evidence="3 6" key="3">
    <citation type="submission" date="2018-08" db="EMBL/GenBank/DDBJ databases">
        <title>Complete genome of the Arcobacter marinus type strain JCM 15502.</title>
        <authorList>
            <person name="Miller W.G."/>
            <person name="Yee E."/>
            <person name="Huynh S."/>
            <person name="Parker C.T."/>
        </authorList>
    </citation>
    <scope>NUCLEOTIDE SEQUENCE [LARGE SCALE GENOMIC DNA]</scope>
    <source>
        <strain evidence="3 6">JCM 15502</strain>
    </source>
</reference>
<dbReference type="EMBL" id="NXAO01000001">
    <property type="protein sequence ID" value="PHO16737.1"/>
    <property type="molecule type" value="Genomic_DNA"/>
</dbReference>
<accession>A0A347THY3</accession>
<dbReference type="Pfam" id="PF13181">
    <property type="entry name" value="TPR_8"/>
    <property type="match status" value="2"/>
</dbReference>
<organism evidence="3 6">
    <name type="scientific">Malaciobacter marinus</name>
    <dbReference type="NCBI Taxonomy" id="505249"/>
    <lineage>
        <taxon>Bacteria</taxon>
        <taxon>Pseudomonadati</taxon>
        <taxon>Campylobacterota</taxon>
        <taxon>Epsilonproteobacteria</taxon>
        <taxon>Campylobacterales</taxon>
        <taxon>Arcobacteraceae</taxon>
        <taxon>Malaciobacter</taxon>
    </lineage>
</organism>
<evidence type="ECO:0000256" key="2">
    <source>
        <dbReference type="SAM" id="SignalP"/>
    </source>
</evidence>
<keyword evidence="2" id="KW-0732">Signal</keyword>
<feature type="repeat" description="TPR" evidence="1">
    <location>
        <begin position="64"/>
        <end position="97"/>
    </location>
</feature>
<keyword evidence="1" id="KW-0802">TPR repeat</keyword>
<dbReference type="InterPro" id="IPR011990">
    <property type="entry name" value="TPR-like_helical_dom_sf"/>
</dbReference>